<protein>
    <submittedName>
        <fullName evidence="4">Acetyltransferase</fullName>
    </submittedName>
</protein>
<dbReference type="InterPro" id="IPR000182">
    <property type="entry name" value="GNAT_dom"/>
</dbReference>
<dbReference type="GO" id="GO:0016747">
    <property type="term" value="F:acyltransferase activity, transferring groups other than amino-acyl groups"/>
    <property type="evidence" value="ECO:0007669"/>
    <property type="project" value="InterPro"/>
</dbReference>
<evidence type="ECO:0000256" key="2">
    <source>
        <dbReference type="ARBA" id="ARBA00023315"/>
    </source>
</evidence>
<dbReference type="OrthoDB" id="1821130at2"/>
<accession>A0A2Z6B3G7</accession>
<reference evidence="4 5" key="1">
    <citation type="journal article" date="2018" name="Sci. Adv.">
        <title>Multi-heme cytochromes provide a pathway for survival in energy-limited environments.</title>
        <authorList>
            <person name="Deng X."/>
            <person name="Dohmae N."/>
            <person name="Nealson K.H."/>
            <person name="Hashimoto K."/>
            <person name="Okamoto A."/>
        </authorList>
    </citation>
    <scope>NUCLEOTIDE SEQUENCE [LARGE SCALE GENOMIC DNA]</scope>
    <source>
        <strain evidence="4 5">IS5</strain>
    </source>
</reference>
<organism evidence="4 5">
    <name type="scientific">Desulfovibrio ferrophilus</name>
    <dbReference type="NCBI Taxonomy" id="241368"/>
    <lineage>
        <taxon>Bacteria</taxon>
        <taxon>Pseudomonadati</taxon>
        <taxon>Thermodesulfobacteriota</taxon>
        <taxon>Desulfovibrionia</taxon>
        <taxon>Desulfovibrionales</taxon>
        <taxon>Desulfovibrionaceae</taxon>
        <taxon>Desulfovibrio</taxon>
    </lineage>
</organism>
<evidence type="ECO:0000256" key="1">
    <source>
        <dbReference type="ARBA" id="ARBA00022679"/>
    </source>
</evidence>
<dbReference type="CDD" id="cd04301">
    <property type="entry name" value="NAT_SF"/>
    <property type="match status" value="1"/>
</dbReference>
<dbReference type="RefSeq" id="WP_126381083.1">
    <property type="nucleotide sequence ID" value="NZ_AP017378.1"/>
</dbReference>
<dbReference type="NCBIfam" id="NF002959">
    <property type="entry name" value="PRK03624.1"/>
    <property type="match status" value="1"/>
</dbReference>
<dbReference type="InterPro" id="IPR016181">
    <property type="entry name" value="Acyl_CoA_acyltransferase"/>
</dbReference>
<dbReference type="Pfam" id="PF00583">
    <property type="entry name" value="Acetyltransf_1"/>
    <property type="match status" value="1"/>
</dbReference>
<dbReference type="SUPFAM" id="SSF55729">
    <property type="entry name" value="Acyl-CoA N-acyltransferases (Nat)"/>
    <property type="match status" value="1"/>
</dbReference>
<gene>
    <name evidence="4" type="ORF">DFE_3316</name>
</gene>
<name>A0A2Z6B3G7_9BACT</name>
<evidence type="ECO:0000313" key="5">
    <source>
        <dbReference type="Proteomes" id="UP000269883"/>
    </source>
</evidence>
<keyword evidence="2" id="KW-0012">Acyltransferase</keyword>
<proteinExistence type="predicted"/>
<dbReference type="PANTHER" id="PTHR43877">
    <property type="entry name" value="AMINOALKYLPHOSPHONATE N-ACETYLTRANSFERASE-RELATED-RELATED"/>
    <property type="match status" value="1"/>
</dbReference>
<dbReference type="PANTHER" id="PTHR43877:SF2">
    <property type="entry name" value="AMINOALKYLPHOSPHONATE N-ACETYLTRANSFERASE-RELATED"/>
    <property type="match status" value="1"/>
</dbReference>
<dbReference type="Proteomes" id="UP000269883">
    <property type="component" value="Chromosome"/>
</dbReference>
<dbReference type="PROSITE" id="PS51186">
    <property type="entry name" value="GNAT"/>
    <property type="match status" value="1"/>
</dbReference>
<sequence>MKAKIRIFQEGDQEPVIGLWRDCGLVVPWNDPAKDIQRKLEDSPELFLVAETEGFVAGSCMAGYDGHRGWIFYMAVQPDQQGCGIARALLDHAETVLKERGCPKVELMVRDTNTKVLEFYRHLGYSDEPVKVLGKRLIPDE</sequence>
<dbReference type="AlphaFoldDB" id="A0A2Z6B3G7"/>
<dbReference type="EMBL" id="AP017378">
    <property type="protein sequence ID" value="BBD10042.1"/>
    <property type="molecule type" value="Genomic_DNA"/>
</dbReference>
<keyword evidence="5" id="KW-1185">Reference proteome</keyword>
<evidence type="ECO:0000259" key="3">
    <source>
        <dbReference type="PROSITE" id="PS51186"/>
    </source>
</evidence>
<evidence type="ECO:0000313" key="4">
    <source>
        <dbReference type="EMBL" id="BBD10042.1"/>
    </source>
</evidence>
<keyword evidence="1 4" id="KW-0808">Transferase</keyword>
<dbReference type="Gene3D" id="3.40.630.30">
    <property type="match status" value="1"/>
</dbReference>
<dbReference type="KEGG" id="dfl:DFE_3316"/>
<dbReference type="InterPro" id="IPR050832">
    <property type="entry name" value="Bact_Acetyltransf"/>
</dbReference>
<feature type="domain" description="N-acetyltransferase" evidence="3">
    <location>
        <begin position="3"/>
        <end position="141"/>
    </location>
</feature>